<dbReference type="Gene3D" id="3.30.450.20">
    <property type="entry name" value="PAS domain"/>
    <property type="match status" value="1"/>
</dbReference>
<organism evidence="5 6">
    <name type="scientific">Alkalihalophilus pseudofirmus</name>
    <name type="common">Bacillus pseudofirmus</name>
    <dbReference type="NCBI Taxonomy" id="79885"/>
    <lineage>
        <taxon>Bacteria</taxon>
        <taxon>Bacillati</taxon>
        <taxon>Bacillota</taxon>
        <taxon>Bacilli</taxon>
        <taxon>Bacillales</taxon>
        <taxon>Bacillaceae</taxon>
        <taxon>Alkalihalophilus</taxon>
    </lineage>
</organism>
<dbReference type="InterPro" id="IPR035919">
    <property type="entry name" value="EAL_sf"/>
</dbReference>
<proteinExistence type="predicted"/>
<dbReference type="NCBIfam" id="TIGR00254">
    <property type="entry name" value="GGDEF"/>
    <property type="match status" value="1"/>
</dbReference>
<dbReference type="InterPro" id="IPR001633">
    <property type="entry name" value="EAL_dom"/>
</dbReference>
<protein>
    <submittedName>
        <fullName evidence="5">EAL domain-containing protein</fullName>
    </submittedName>
</protein>
<evidence type="ECO:0000259" key="2">
    <source>
        <dbReference type="PROSITE" id="PS50113"/>
    </source>
</evidence>
<dbReference type="SMART" id="SM00052">
    <property type="entry name" value="EAL"/>
    <property type="match status" value="1"/>
</dbReference>
<dbReference type="CDD" id="cd01948">
    <property type="entry name" value="EAL"/>
    <property type="match status" value="1"/>
</dbReference>
<dbReference type="Gene3D" id="3.30.70.270">
    <property type="match status" value="1"/>
</dbReference>
<dbReference type="Pfam" id="PF00990">
    <property type="entry name" value="GGDEF"/>
    <property type="match status" value="1"/>
</dbReference>
<dbReference type="Pfam" id="PF00563">
    <property type="entry name" value="EAL"/>
    <property type="match status" value="1"/>
</dbReference>
<dbReference type="AlphaFoldDB" id="A0AAJ2NR33"/>
<dbReference type="CDD" id="cd00130">
    <property type="entry name" value="PAS"/>
    <property type="match status" value="1"/>
</dbReference>
<evidence type="ECO:0000259" key="3">
    <source>
        <dbReference type="PROSITE" id="PS50883"/>
    </source>
</evidence>
<reference evidence="5" key="1">
    <citation type="submission" date="2023-10" db="EMBL/GenBank/DDBJ databases">
        <title>Screening of Alkalihalophilus pseudofirmusBZ-TG-HK211 and Its Alleviation of Salt Stress on Rapeseed Growth.</title>
        <authorList>
            <person name="Zhao B."/>
            <person name="Guo T."/>
        </authorList>
    </citation>
    <scope>NUCLEOTIDE SEQUENCE</scope>
    <source>
        <strain evidence="5">BZ-TG-HK211</strain>
    </source>
</reference>
<dbReference type="SMART" id="SM00091">
    <property type="entry name" value="PAS"/>
    <property type="match status" value="1"/>
</dbReference>
<evidence type="ECO:0000259" key="4">
    <source>
        <dbReference type="PROSITE" id="PS50887"/>
    </source>
</evidence>
<evidence type="ECO:0000259" key="1">
    <source>
        <dbReference type="PROSITE" id="PS50112"/>
    </source>
</evidence>
<dbReference type="PANTHER" id="PTHR44757">
    <property type="entry name" value="DIGUANYLATE CYCLASE DGCP"/>
    <property type="match status" value="1"/>
</dbReference>
<evidence type="ECO:0000313" key="6">
    <source>
        <dbReference type="Proteomes" id="UP001285636"/>
    </source>
</evidence>
<dbReference type="Gene3D" id="3.20.20.450">
    <property type="entry name" value="EAL domain"/>
    <property type="match status" value="1"/>
</dbReference>
<dbReference type="InterPro" id="IPR000160">
    <property type="entry name" value="GGDEF_dom"/>
</dbReference>
<dbReference type="PROSITE" id="PS50887">
    <property type="entry name" value="GGDEF"/>
    <property type="match status" value="1"/>
</dbReference>
<sequence length="656" mass="74506">MIQEKWDAILNICNDLELPVAIFSETHKILTYNSYTEKVMFHPQKQLAAILAQLPNVTNQLTKQNMKIQGQDYIVYKNILNTASRESYLLFYPTDQRTELMNEIEEQLEQLVNTRFEGTLIHDQGKIISVDEESAVLFGYTRKELIHLSVFELISPEDWIKAQDAIVNGLIEPFELRALHKDGTTIHIEVQGRPYPYKKKKVRLVSIRNITERKKQEEQITYLAYHDEVTGLLNRRAFQEHVKEQLNALKSDESVVVATIGLNRLKTVNDAMGIEAGNRLVKEVSHLLNEKCLPRIHLARLGSDEFILSFIESNPQDAVIPFINNILECFNEPLQLDEFYFHVNLSVGLSISSNALIDVNELIRQAEVALHTIKDSTHGSIQFYEKEMSTGSIREMIIENELRHAIAKNEFTLVFHPQACLESGDLSGVEALLRWKSSALGMVSPFEFIEVAEKTGLIIPIGKWVIEQACHYALKLERELGRPVKMAVNLSPVQFVQPNLVEIITNALEEAGLNASSLELEITESVAMEDEAHVMEKLTALRELGVHVSIDDFGTGYSSLQYLSQYPIDKLKIDKSFLRVQTNTNQTIIKSIVSMGHNMGMKVIAEGVESYDHVALLRSLDCDEMQGFVWTKPLPFTELITKLTSEGRFPLDTVKN</sequence>
<dbReference type="InterPro" id="IPR001610">
    <property type="entry name" value="PAC"/>
</dbReference>
<dbReference type="InterPro" id="IPR052155">
    <property type="entry name" value="Biofilm_reg_signaling"/>
</dbReference>
<dbReference type="SUPFAM" id="SSF141868">
    <property type="entry name" value="EAL domain-like"/>
    <property type="match status" value="1"/>
</dbReference>
<dbReference type="InterPro" id="IPR000014">
    <property type="entry name" value="PAS"/>
</dbReference>
<dbReference type="Pfam" id="PF13426">
    <property type="entry name" value="PAS_9"/>
    <property type="match status" value="1"/>
</dbReference>
<accession>A0AAJ2NR33</accession>
<dbReference type="InterPro" id="IPR043128">
    <property type="entry name" value="Rev_trsase/Diguanyl_cyclase"/>
</dbReference>
<dbReference type="SUPFAM" id="SSF55785">
    <property type="entry name" value="PYP-like sensor domain (PAS domain)"/>
    <property type="match status" value="1"/>
</dbReference>
<dbReference type="SMART" id="SM00267">
    <property type="entry name" value="GGDEF"/>
    <property type="match status" value="1"/>
</dbReference>
<dbReference type="InterPro" id="IPR035965">
    <property type="entry name" value="PAS-like_dom_sf"/>
</dbReference>
<dbReference type="PROSITE" id="PS50113">
    <property type="entry name" value="PAC"/>
    <property type="match status" value="1"/>
</dbReference>
<dbReference type="EMBL" id="JAWJAY010000005">
    <property type="protein sequence ID" value="MDV2886853.1"/>
    <property type="molecule type" value="Genomic_DNA"/>
</dbReference>
<dbReference type="InterPro" id="IPR029787">
    <property type="entry name" value="Nucleotide_cyclase"/>
</dbReference>
<evidence type="ECO:0000313" key="5">
    <source>
        <dbReference type="EMBL" id="MDV2886853.1"/>
    </source>
</evidence>
<dbReference type="SUPFAM" id="SSF55073">
    <property type="entry name" value="Nucleotide cyclase"/>
    <property type="match status" value="1"/>
</dbReference>
<dbReference type="PROSITE" id="PS50112">
    <property type="entry name" value="PAS"/>
    <property type="match status" value="1"/>
</dbReference>
<feature type="domain" description="PAC" evidence="2">
    <location>
        <begin position="172"/>
        <end position="222"/>
    </location>
</feature>
<dbReference type="CDD" id="cd01949">
    <property type="entry name" value="GGDEF"/>
    <property type="match status" value="1"/>
</dbReference>
<dbReference type="RefSeq" id="WP_323467449.1">
    <property type="nucleotide sequence ID" value="NZ_CP144224.1"/>
</dbReference>
<dbReference type="SMART" id="SM00086">
    <property type="entry name" value="PAC"/>
    <property type="match status" value="1"/>
</dbReference>
<dbReference type="PANTHER" id="PTHR44757:SF2">
    <property type="entry name" value="BIOFILM ARCHITECTURE MAINTENANCE PROTEIN MBAA"/>
    <property type="match status" value="1"/>
</dbReference>
<comment type="caution">
    <text evidence="5">The sequence shown here is derived from an EMBL/GenBank/DDBJ whole genome shotgun (WGS) entry which is preliminary data.</text>
</comment>
<dbReference type="InterPro" id="IPR000700">
    <property type="entry name" value="PAS-assoc_C"/>
</dbReference>
<name>A0AAJ2NR33_ALKPS</name>
<dbReference type="PROSITE" id="PS50883">
    <property type="entry name" value="EAL"/>
    <property type="match status" value="1"/>
</dbReference>
<dbReference type="Proteomes" id="UP001285636">
    <property type="component" value="Unassembled WGS sequence"/>
</dbReference>
<feature type="domain" description="GGDEF" evidence="4">
    <location>
        <begin position="253"/>
        <end position="386"/>
    </location>
</feature>
<feature type="domain" description="EAL" evidence="3">
    <location>
        <begin position="395"/>
        <end position="647"/>
    </location>
</feature>
<feature type="domain" description="PAS" evidence="1">
    <location>
        <begin position="120"/>
        <end position="158"/>
    </location>
</feature>
<gene>
    <name evidence="5" type="ORF">RYX45_16795</name>
</gene>
<dbReference type="NCBIfam" id="TIGR00229">
    <property type="entry name" value="sensory_box"/>
    <property type="match status" value="1"/>
</dbReference>